<organism evidence="2">
    <name type="scientific">Tanacetum cinerariifolium</name>
    <name type="common">Dalmatian daisy</name>
    <name type="synonym">Chrysanthemum cinerariifolium</name>
    <dbReference type="NCBI Taxonomy" id="118510"/>
    <lineage>
        <taxon>Eukaryota</taxon>
        <taxon>Viridiplantae</taxon>
        <taxon>Streptophyta</taxon>
        <taxon>Embryophyta</taxon>
        <taxon>Tracheophyta</taxon>
        <taxon>Spermatophyta</taxon>
        <taxon>Magnoliopsida</taxon>
        <taxon>eudicotyledons</taxon>
        <taxon>Gunneridae</taxon>
        <taxon>Pentapetalae</taxon>
        <taxon>asterids</taxon>
        <taxon>campanulids</taxon>
        <taxon>Asterales</taxon>
        <taxon>Asteraceae</taxon>
        <taxon>Asteroideae</taxon>
        <taxon>Anthemideae</taxon>
        <taxon>Anthemidinae</taxon>
        <taxon>Tanacetum</taxon>
    </lineage>
</organism>
<reference evidence="2" key="1">
    <citation type="journal article" date="2019" name="Sci. Rep.">
        <title>Draft genome of Tanacetum cinerariifolium, the natural source of mosquito coil.</title>
        <authorList>
            <person name="Yamashiro T."/>
            <person name="Shiraishi A."/>
            <person name="Satake H."/>
            <person name="Nakayama K."/>
        </authorList>
    </citation>
    <scope>NUCLEOTIDE SEQUENCE</scope>
</reference>
<sequence>MRIDEEYARKLEAEEQKAARLSRAQQDEEANNSWQNMQAMMDVDRLLAEKLQAREREEFSKVQKARLLVELIEKRKKHFAALRAQEKRNKPPAKTQMKSQMFTYIKHMSGYKQSRLKRRSFDKIKKLFDREMTKVNDFIAIDSEAQETSTKRTAEHLESDISKKQKVDENVEPIIDDSEELRKCIEIVPGDRDEVLIEATPISSRSPTIIDYKIHKEGNKTYFNIIKADGNFKVYQTFEKMFKNFNREDLEVLWDIVKDIFKKEKPVDDMDNLLFRTLKTMFEHHVEDTIWKYQQGLAKVKNWKLFESC</sequence>
<evidence type="ECO:0000256" key="1">
    <source>
        <dbReference type="SAM" id="Coils"/>
    </source>
</evidence>
<dbReference type="AlphaFoldDB" id="A0A699JDY8"/>
<accession>A0A699JDY8</accession>
<keyword evidence="1" id="KW-0175">Coiled coil</keyword>
<name>A0A699JDY8_TANCI</name>
<protein>
    <submittedName>
        <fullName evidence="2">Uncharacterized protein</fullName>
    </submittedName>
</protein>
<evidence type="ECO:0000313" key="2">
    <source>
        <dbReference type="EMBL" id="GFA27972.1"/>
    </source>
</evidence>
<gene>
    <name evidence="2" type="ORF">Tci_599944</name>
</gene>
<dbReference type="EMBL" id="BKCJ010397355">
    <property type="protein sequence ID" value="GFA27972.1"/>
    <property type="molecule type" value="Genomic_DNA"/>
</dbReference>
<proteinExistence type="predicted"/>
<comment type="caution">
    <text evidence="2">The sequence shown here is derived from an EMBL/GenBank/DDBJ whole genome shotgun (WGS) entry which is preliminary data.</text>
</comment>
<feature type="coiled-coil region" evidence="1">
    <location>
        <begin position="4"/>
        <end position="31"/>
    </location>
</feature>